<organism evidence="5 6">
    <name type="scientific">Ciona intestinalis</name>
    <name type="common">Transparent sea squirt</name>
    <name type="synonym">Ascidia intestinalis</name>
    <dbReference type="NCBI Taxonomy" id="7719"/>
    <lineage>
        <taxon>Eukaryota</taxon>
        <taxon>Metazoa</taxon>
        <taxon>Chordata</taxon>
        <taxon>Tunicata</taxon>
        <taxon>Ascidiacea</taxon>
        <taxon>Phlebobranchia</taxon>
        <taxon>Cionidae</taxon>
        <taxon>Ciona</taxon>
    </lineage>
</organism>
<dbReference type="HOGENOM" id="CLU_1261100_0_0_1"/>
<dbReference type="SUPFAM" id="SSF48150">
    <property type="entry name" value="DNA-glycosylase"/>
    <property type="match status" value="1"/>
</dbReference>
<dbReference type="InterPro" id="IPR011257">
    <property type="entry name" value="DNA_glycosylase"/>
</dbReference>
<gene>
    <name evidence="5" type="primary">LOC100182948</name>
</gene>
<keyword evidence="1" id="KW-0227">DNA damage</keyword>
<evidence type="ECO:0000313" key="5">
    <source>
        <dbReference type="Ensembl" id="ENSCINP00000008711.3"/>
    </source>
</evidence>
<dbReference type="Gene3D" id="1.10.340.30">
    <property type="entry name" value="Hypothetical protein, domain 2"/>
    <property type="match status" value="1"/>
</dbReference>
<keyword evidence="6" id="KW-1185">Reference proteome</keyword>
<evidence type="ECO:0000256" key="2">
    <source>
        <dbReference type="ARBA" id="ARBA00022801"/>
    </source>
</evidence>
<dbReference type="Proteomes" id="UP000008144">
    <property type="component" value="Unassembled WGS sequence"/>
</dbReference>
<keyword evidence="2" id="KW-0378">Hydrolase</keyword>
<dbReference type="GO" id="GO:0016798">
    <property type="term" value="F:hydrolase activity, acting on glycosyl bonds"/>
    <property type="evidence" value="ECO:0007669"/>
    <property type="project" value="UniProtKB-KW"/>
</dbReference>
<reference evidence="5" key="2">
    <citation type="submission" date="2025-08" db="UniProtKB">
        <authorList>
            <consortium name="Ensembl"/>
        </authorList>
    </citation>
    <scope>IDENTIFICATION</scope>
</reference>
<dbReference type="Ensembl" id="ENSCINT00000008711.3">
    <property type="protein sequence ID" value="ENSCINP00000008711.3"/>
    <property type="gene ID" value="ENSCING00000015205.2"/>
</dbReference>
<dbReference type="PANTHER" id="PTHR43286">
    <property type="entry name" value="ENDONUCLEASE III-LIKE PROTEIN 1"/>
    <property type="match status" value="1"/>
</dbReference>
<dbReference type="STRING" id="7719.ENSCINP00000008711"/>
<name>F6YGQ0_CIOIN</name>
<protein>
    <submittedName>
        <fullName evidence="5">Endonuclease III-like protein 1</fullName>
    </submittedName>
</protein>
<reference evidence="6" key="1">
    <citation type="journal article" date="2002" name="Science">
        <title>The draft genome of Ciona intestinalis: insights into chordate and vertebrate origins.</title>
        <authorList>
            <person name="Dehal P."/>
            <person name="Satou Y."/>
            <person name="Campbell R.K."/>
            <person name="Chapman J."/>
            <person name="Degnan B."/>
            <person name="De Tomaso A."/>
            <person name="Davidson B."/>
            <person name="Di Gregorio A."/>
            <person name="Gelpke M."/>
            <person name="Goodstein D.M."/>
            <person name="Harafuji N."/>
            <person name="Hastings K.E."/>
            <person name="Ho I."/>
            <person name="Hotta K."/>
            <person name="Huang W."/>
            <person name="Kawashima T."/>
            <person name="Lemaire P."/>
            <person name="Martinez D."/>
            <person name="Meinertzhagen I.A."/>
            <person name="Necula S."/>
            <person name="Nonaka M."/>
            <person name="Putnam N."/>
            <person name="Rash S."/>
            <person name="Saiga H."/>
            <person name="Satake M."/>
            <person name="Terry A."/>
            <person name="Yamada L."/>
            <person name="Wang H.G."/>
            <person name="Awazu S."/>
            <person name="Azumi K."/>
            <person name="Boore J."/>
            <person name="Branno M."/>
            <person name="Chin-Bow S."/>
            <person name="DeSantis R."/>
            <person name="Doyle S."/>
            <person name="Francino P."/>
            <person name="Keys D.N."/>
            <person name="Haga S."/>
            <person name="Hayashi H."/>
            <person name="Hino K."/>
            <person name="Imai K.S."/>
            <person name="Inaba K."/>
            <person name="Kano S."/>
            <person name="Kobayashi K."/>
            <person name="Kobayashi M."/>
            <person name="Lee B.I."/>
            <person name="Makabe K.W."/>
            <person name="Manohar C."/>
            <person name="Matassi G."/>
            <person name="Medina M."/>
            <person name="Mochizuki Y."/>
            <person name="Mount S."/>
            <person name="Morishita T."/>
            <person name="Miura S."/>
            <person name="Nakayama A."/>
            <person name="Nishizaka S."/>
            <person name="Nomoto H."/>
            <person name="Ohta F."/>
            <person name="Oishi K."/>
            <person name="Rigoutsos I."/>
            <person name="Sano M."/>
            <person name="Sasaki A."/>
            <person name="Sasakura Y."/>
            <person name="Shoguchi E."/>
            <person name="Shin-i T."/>
            <person name="Spagnuolo A."/>
            <person name="Stainier D."/>
            <person name="Suzuki M.M."/>
            <person name="Tassy O."/>
            <person name="Takatori N."/>
            <person name="Tokuoka M."/>
            <person name="Yagi K."/>
            <person name="Yoshizaki F."/>
            <person name="Wada S."/>
            <person name="Zhang C."/>
            <person name="Hyatt P.D."/>
            <person name="Larimer F."/>
            <person name="Detter C."/>
            <person name="Doggett N."/>
            <person name="Glavina T."/>
            <person name="Hawkins T."/>
            <person name="Richardson P."/>
            <person name="Lucas S."/>
            <person name="Kohara Y."/>
            <person name="Levine M."/>
            <person name="Satoh N."/>
            <person name="Rokhsar D.S."/>
        </authorList>
    </citation>
    <scope>NUCLEOTIDE SEQUENCE [LARGE SCALE GENOMIC DNA]</scope>
</reference>
<reference evidence="5" key="3">
    <citation type="submission" date="2025-09" db="UniProtKB">
        <authorList>
            <consortium name="Ensembl"/>
        </authorList>
    </citation>
    <scope>IDENTIFICATION</scope>
</reference>
<proteinExistence type="predicted"/>
<keyword evidence="3" id="KW-0234">DNA repair</keyword>
<evidence type="ECO:0000256" key="1">
    <source>
        <dbReference type="ARBA" id="ARBA00022763"/>
    </source>
</evidence>
<dbReference type="AlphaFoldDB" id="F6YGQ0"/>
<dbReference type="GO" id="GO:0006281">
    <property type="term" value="P:DNA repair"/>
    <property type="evidence" value="ECO:0007669"/>
    <property type="project" value="UniProtKB-KW"/>
</dbReference>
<accession>F6YGQ0</accession>
<sequence>MLSSQTKDHVTFAAMSRLIEHGLTIDYIIGTSDEKLGSLIYPVGFWKVWLQHRNNMWIVFFWFVEKGWVLETGVHYDERRIWWGHPKVCGIISEATWSGTKDGVPHNDLRMGYCCRDRRGRSCSSSLQQTGLGSRNKTTRTNQVAAPTMVAEGELEGNKFSACWVRTTSVSPCRPQVSRMLKQKHLSVSAMILGIMTSQVDDSTVYYYSENNDSELQLP</sequence>
<dbReference type="PANTHER" id="PTHR43286:SF1">
    <property type="entry name" value="ENDONUCLEASE III-LIKE PROTEIN 1"/>
    <property type="match status" value="1"/>
</dbReference>
<evidence type="ECO:0000256" key="3">
    <source>
        <dbReference type="ARBA" id="ARBA00023204"/>
    </source>
</evidence>
<evidence type="ECO:0000313" key="6">
    <source>
        <dbReference type="Proteomes" id="UP000008144"/>
    </source>
</evidence>
<evidence type="ECO:0000256" key="4">
    <source>
        <dbReference type="ARBA" id="ARBA00023295"/>
    </source>
</evidence>
<dbReference type="InParanoid" id="F6YGQ0"/>
<keyword evidence="4" id="KW-0326">Glycosidase</keyword>